<keyword evidence="2" id="KW-1185">Reference proteome</keyword>
<name>A0A3N4IY25_9PEZI</name>
<feature type="non-terminal residue" evidence="1">
    <location>
        <position position="1"/>
    </location>
</feature>
<dbReference type="Proteomes" id="UP000276215">
    <property type="component" value="Unassembled WGS sequence"/>
</dbReference>
<dbReference type="EMBL" id="ML120561">
    <property type="protein sequence ID" value="RPA89698.1"/>
    <property type="molecule type" value="Genomic_DNA"/>
</dbReference>
<sequence>TIQQSSTGLVVKRIQRYYGPILTMDKMVKGFVVMENEVKASIFLALHPGEARDQWLLDAINKV</sequence>
<accession>A0A3N4IY25</accession>
<dbReference type="AlphaFoldDB" id="A0A3N4IY25"/>
<evidence type="ECO:0000313" key="1">
    <source>
        <dbReference type="EMBL" id="RPA89698.1"/>
    </source>
</evidence>
<evidence type="ECO:0000313" key="2">
    <source>
        <dbReference type="Proteomes" id="UP000276215"/>
    </source>
</evidence>
<gene>
    <name evidence="1" type="ORF">L873DRAFT_1720805</name>
</gene>
<proteinExistence type="predicted"/>
<reference evidence="1 2" key="1">
    <citation type="journal article" date="2018" name="Nat. Ecol. Evol.">
        <title>Pezizomycetes genomes reveal the molecular basis of ectomycorrhizal truffle lifestyle.</title>
        <authorList>
            <person name="Murat C."/>
            <person name="Payen T."/>
            <person name="Noel B."/>
            <person name="Kuo A."/>
            <person name="Morin E."/>
            <person name="Chen J."/>
            <person name="Kohler A."/>
            <person name="Krizsan K."/>
            <person name="Balestrini R."/>
            <person name="Da Silva C."/>
            <person name="Montanini B."/>
            <person name="Hainaut M."/>
            <person name="Levati E."/>
            <person name="Barry K.W."/>
            <person name="Belfiori B."/>
            <person name="Cichocki N."/>
            <person name="Clum A."/>
            <person name="Dockter R.B."/>
            <person name="Fauchery L."/>
            <person name="Guy J."/>
            <person name="Iotti M."/>
            <person name="Le Tacon F."/>
            <person name="Lindquist E.A."/>
            <person name="Lipzen A."/>
            <person name="Malagnac F."/>
            <person name="Mello A."/>
            <person name="Molinier V."/>
            <person name="Miyauchi S."/>
            <person name="Poulain J."/>
            <person name="Riccioni C."/>
            <person name="Rubini A."/>
            <person name="Sitrit Y."/>
            <person name="Splivallo R."/>
            <person name="Traeger S."/>
            <person name="Wang M."/>
            <person name="Zifcakova L."/>
            <person name="Wipf D."/>
            <person name="Zambonelli A."/>
            <person name="Paolocci F."/>
            <person name="Nowrousian M."/>
            <person name="Ottonello S."/>
            <person name="Baldrian P."/>
            <person name="Spatafora J.W."/>
            <person name="Henrissat B."/>
            <person name="Nagy L.G."/>
            <person name="Aury J.M."/>
            <person name="Wincker P."/>
            <person name="Grigoriev I.V."/>
            <person name="Bonfante P."/>
            <person name="Martin F.M."/>
        </authorList>
    </citation>
    <scope>NUCLEOTIDE SEQUENCE [LARGE SCALE GENOMIC DNA]</scope>
    <source>
        <strain evidence="1 2">120613-1</strain>
    </source>
</reference>
<dbReference type="OrthoDB" id="5346818at2759"/>
<organism evidence="1 2">
    <name type="scientific">Choiromyces venosus 120613-1</name>
    <dbReference type="NCBI Taxonomy" id="1336337"/>
    <lineage>
        <taxon>Eukaryota</taxon>
        <taxon>Fungi</taxon>
        <taxon>Dikarya</taxon>
        <taxon>Ascomycota</taxon>
        <taxon>Pezizomycotina</taxon>
        <taxon>Pezizomycetes</taxon>
        <taxon>Pezizales</taxon>
        <taxon>Tuberaceae</taxon>
        <taxon>Choiromyces</taxon>
    </lineage>
</organism>
<protein>
    <submittedName>
        <fullName evidence="1">Uncharacterized protein</fullName>
    </submittedName>
</protein>